<dbReference type="InterPro" id="IPR036412">
    <property type="entry name" value="HAD-like_sf"/>
</dbReference>
<dbReference type="Pfam" id="PF13419">
    <property type="entry name" value="HAD_2"/>
    <property type="match status" value="1"/>
</dbReference>
<dbReference type="GO" id="GO:0005829">
    <property type="term" value="C:cytosol"/>
    <property type="evidence" value="ECO:0007669"/>
    <property type="project" value="TreeGrafter"/>
</dbReference>
<gene>
    <name evidence="1" type="ORF">E3J95_05005</name>
</gene>
<reference evidence="1 2" key="1">
    <citation type="submission" date="2019-03" db="EMBL/GenBank/DDBJ databases">
        <title>Metabolic potential of uncultured bacteria and archaea associated with petroleum seepage in deep-sea sediments.</title>
        <authorList>
            <person name="Dong X."/>
            <person name="Hubert C."/>
        </authorList>
    </citation>
    <scope>NUCLEOTIDE SEQUENCE [LARGE SCALE GENOMIC DNA]</scope>
    <source>
        <strain evidence="1">E44_bin92</strain>
    </source>
</reference>
<dbReference type="Gene3D" id="1.10.150.240">
    <property type="entry name" value="Putative phosphatase, domain 2"/>
    <property type="match status" value="1"/>
</dbReference>
<dbReference type="SUPFAM" id="SSF56784">
    <property type="entry name" value="HAD-like"/>
    <property type="match status" value="1"/>
</dbReference>
<dbReference type="AlphaFoldDB" id="A0A523QI16"/>
<dbReference type="GO" id="GO:0008967">
    <property type="term" value="F:phosphoglycolate phosphatase activity"/>
    <property type="evidence" value="ECO:0007669"/>
    <property type="project" value="TreeGrafter"/>
</dbReference>
<dbReference type="InterPro" id="IPR050155">
    <property type="entry name" value="HAD-like_hydrolase_sf"/>
</dbReference>
<dbReference type="InterPro" id="IPR023214">
    <property type="entry name" value="HAD_sf"/>
</dbReference>
<organism evidence="1 2">
    <name type="scientific">Aerophobetes bacterium</name>
    <dbReference type="NCBI Taxonomy" id="2030807"/>
    <lineage>
        <taxon>Bacteria</taxon>
        <taxon>Candidatus Aerophobota</taxon>
    </lineage>
</organism>
<dbReference type="GO" id="GO:0006281">
    <property type="term" value="P:DNA repair"/>
    <property type="evidence" value="ECO:0007669"/>
    <property type="project" value="TreeGrafter"/>
</dbReference>
<dbReference type="Gene3D" id="3.40.50.1000">
    <property type="entry name" value="HAD superfamily/HAD-like"/>
    <property type="match status" value="1"/>
</dbReference>
<keyword evidence="1" id="KW-0378">Hydrolase</keyword>
<dbReference type="PANTHER" id="PTHR43434">
    <property type="entry name" value="PHOSPHOGLYCOLATE PHOSPHATASE"/>
    <property type="match status" value="1"/>
</dbReference>
<dbReference type="SFLD" id="SFLDS00003">
    <property type="entry name" value="Haloacid_Dehalogenase"/>
    <property type="match status" value="1"/>
</dbReference>
<name>A0A523QI16_UNCAE</name>
<dbReference type="InterPro" id="IPR041492">
    <property type="entry name" value="HAD_2"/>
</dbReference>
<dbReference type="InterPro" id="IPR023198">
    <property type="entry name" value="PGP-like_dom2"/>
</dbReference>
<accession>A0A523QI16</accession>
<dbReference type="Proteomes" id="UP000320781">
    <property type="component" value="Unassembled WGS sequence"/>
</dbReference>
<dbReference type="EMBL" id="SOKU01000247">
    <property type="protein sequence ID" value="TES85186.1"/>
    <property type="molecule type" value="Genomic_DNA"/>
</dbReference>
<evidence type="ECO:0000313" key="2">
    <source>
        <dbReference type="Proteomes" id="UP000320781"/>
    </source>
</evidence>
<dbReference type="SFLD" id="SFLDG01129">
    <property type="entry name" value="C1.5:_HAD__Beta-PGM__Phosphata"/>
    <property type="match status" value="1"/>
</dbReference>
<proteinExistence type="predicted"/>
<protein>
    <submittedName>
        <fullName evidence="1">HAD family hydrolase</fullName>
    </submittedName>
</protein>
<evidence type="ECO:0000313" key="1">
    <source>
        <dbReference type="EMBL" id="TES85186.1"/>
    </source>
</evidence>
<dbReference type="PANTHER" id="PTHR43434:SF1">
    <property type="entry name" value="PHOSPHOGLYCOLATE PHOSPHATASE"/>
    <property type="match status" value="1"/>
</dbReference>
<sequence length="225" mass="25167">MRKLVLFDIDKTLIRSSKAHLRAFSEAFKKVYGVNTGIDIVEHHGMTDQQTIIEVLEKRGFDNETIHSKLEKCMKVMVDSFNKVIDSDDVDVLSGARELLEELGKHDILMGLVTGNLEPIALGKLKKVKLDSYFKIGGFGNESINRTNLVKLAIEKAKKKFDLRIDNNVFLFGDTPRDMIAGKEAGIRTIGVTTGVYSKLQLENAGADFVLKNLEDTNEVLKIIL</sequence>
<comment type="caution">
    <text evidence="1">The sequence shown here is derived from an EMBL/GenBank/DDBJ whole genome shotgun (WGS) entry which is preliminary data.</text>
</comment>